<dbReference type="InterPro" id="IPR012796">
    <property type="entry name" value="Lysidine-tRNA-synth_C"/>
</dbReference>
<dbReference type="AlphaFoldDB" id="A0A7X0HV37"/>
<dbReference type="Pfam" id="PF09179">
    <property type="entry name" value="TilS"/>
    <property type="match status" value="1"/>
</dbReference>
<dbReference type="SUPFAM" id="SSF52402">
    <property type="entry name" value="Adenine nucleotide alpha hydrolases-like"/>
    <property type="match status" value="1"/>
</dbReference>
<dbReference type="RefSeq" id="WP_246439713.1">
    <property type="nucleotide sequence ID" value="NZ_JACHGK010000022.1"/>
</dbReference>
<dbReference type="PANTHER" id="PTHR43033:SF1">
    <property type="entry name" value="TRNA(ILE)-LYSIDINE SYNTHASE-RELATED"/>
    <property type="match status" value="1"/>
</dbReference>
<comment type="caution">
    <text evidence="10">The sequence shown here is derived from an EMBL/GenBank/DDBJ whole genome shotgun (WGS) entry which is preliminary data.</text>
</comment>
<dbReference type="SUPFAM" id="SSF56037">
    <property type="entry name" value="PheT/TilS domain"/>
    <property type="match status" value="1"/>
</dbReference>
<sequence>MFNSKEECVMVEEKVESFLKQKRFILNGKRLLVGVSGGPDSLALLHYLWKQQEQYDFSITVAHVDHMFRGMESYNEAKFVEAFCAVRGIPFRMTRMNVPEYMKESGKSSQVSSRECRYQFFAKVMKELRLDYLVLAHHGDDQIETMLMRLTRGSSGAARAGIPFLRPFQNGYIVRPFLCLNRDEIERYCGENQLNPRRDPSNEKDVYLRNRFRKYVVPFLQRENSRVHEHFQRFSEELQEDEQFLQELALQKMSTVCKDKQEGLVTIDINAFQDMAIPLQRRVVQLILNYLYEKRSEKRPESLSAIHIEHFFSLIEGPHPSGSLDFPDGLKVIRSYRICHFCFDSIQTEEFHVELDSPGVCILPNGDSIILEETDHVPELHNLGPYTFKMNPEDAAFPIVIRTREPGDRMSLKGMKGTRKIKSIFIDEKIPLEQRGSWPVVTDGNGQILWLPGLKKSAMEMDYEKGTKALLFTYKRAGHQQ</sequence>
<evidence type="ECO:0000256" key="1">
    <source>
        <dbReference type="ARBA" id="ARBA00004496"/>
    </source>
</evidence>
<dbReference type="InterPro" id="IPR012094">
    <property type="entry name" value="tRNA_Ile_lys_synt"/>
</dbReference>
<evidence type="ECO:0000259" key="9">
    <source>
        <dbReference type="SMART" id="SM00977"/>
    </source>
</evidence>
<name>A0A7X0HV37_9BACI</name>
<dbReference type="InterPro" id="IPR011063">
    <property type="entry name" value="TilS/TtcA_N"/>
</dbReference>
<dbReference type="Gene3D" id="3.40.50.620">
    <property type="entry name" value="HUPs"/>
    <property type="match status" value="1"/>
</dbReference>
<evidence type="ECO:0000256" key="8">
    <source>
        <dbReference type="HAMAP-Rule" id="MF_01161"/>
    </source>
</evidence>
<dbReference type="CDD" id="cd01992">
    <property type="entry name" value="TilS_N"/>
    <property type="match status" value="1"/>
</dbReference>
<comment type="domain">
    <text evidence="8">The N-terminal region contains the highly conserved SGGXDS motif, predicted to be a P-loop motif involved in ATP binding.</text>
</comment>
<keyword evidence="5 8" id="KW-0547">Nucleotide-binding</keyword>
<organism evidence="10 11">
    <name type="scientific">Bacillus benzoevorans</name>
    <dbReference type="NCBI Taxonomy" id="1456"/>
    <lineage>
        <taxon>Bacteria</taxon>
        <taxon>Bacillati</taxon>
        <taxon>Bacillota</taxon>
        <taxon>Bacilli</taxon>
        <taxon>Bacillales</taxon>
        <taxon>Bacillaceae</taxon>
        <taxon>Bacillus</taxon>
    </lineage>
</organism>
<keyword evidence="11" id="KW-1185">Reference proteome</keyword>
<comment type="function">
    <text evidence="8">Ligates lysine onto the cytidine present at position 34 of the AUA codon-specific tRNA(Ile) that contains the anticodon CAU, in an ATP-dependent manner. Cytidine is converted to lysidine, thus changing the amino acid specificity of the tRNA from methionine to isoleucine.</text>
</comment>
<dbReference type="NCBIfam" id="TIGR02432">
    <property type="entry name" value="lysidine_TilS_N"/>
    <property type="match status" value="1"/>
</dbReference>
<dbReference type="Pfam" id="PF01171">
    <property type="entry name" value="ATP_bind_3"/>
    <property type="match status" value="1"/>
</dbReference>
<reference evidence="10 11" key="1">
    <citation type="submission" date="2020-08" db="EMBL/GenBank/DDBJ databases">
        <title>Genomic Encyclopedia of Type Strains, Phase IV (KMG-IV): sequencing the most valuable type-strain genomes for metagenomic binning, comparative biology and taxonomic classification.</title>
        <authorList>
            <person name="Goeker M."/>
        </authorList>
    </citation>
    <scope>NUCLEOTIDE SEQUENCE [LARGE SCALE GENOMIC DNA]</scope>
    <source>
        <strain evidence="10 11">DSM 5391</strain>
    </source>
</reference>
<comment type="catalytic activity">
    <reaction evidence="7 8">
        <text>cytidine(34) in tRNA(Ile2) + L-lysine + ATP = lysidine(34) in tRNA(Ile2) + AMP + diphosphate + H(+)</text>
        <dbReference type="Rhea" id="RHEA:43744"/>
        <dbReference type="Rhea" id="RHEA-COMP:10625"/>
        <dbReference type="Rhea" id="RHEA-COMP:10670"/>
        <dbReference type="ChEBI" id="CHEBI:15378"/>
        <dbReference type="ChEBI" id="CHEBI:30616"/>
        <dbReference type="ChEBI" id="CHEBI:32551"/>
        <dbReference type="ChEBI" id="CHEBI:33019"/>
        <dbReference type="ChEBI" id="CHEBI:82748"/>
        <dbReference type="ChEBI" id="CHEBI:83665"/>
        <dbReference type="ChEBI" id="CHEBI:456215"/>
        <dbReference type="EC" id="6.3.4.19"/>
    </reaction>
</comment>
<evidence type="ECO:0000313" key="11">
    <source>
        <dbReference type="Proteomes" id="UP000531594"/>
    </source>
</evidence>
<dbReference type="Proteomes" id="UP000531594">
    <property type="component" value="Unassembled WGS sequence"/>
</dbReference>
<feature type="domain" description="Lysidine-tRNA(Ile) synthetase C-terminal" evidence="9">
    <location>
        <begin position="399"/>
        <end position="472"/>
    </location>
</feature>
<dbReference type="NCBIfam" id="TIGR02433">
    <property type="entry name" value="lysidine_TilS_C"/>
    <property type="match status" value="1"/>
</dbReference>
<proteinExistence type="inferred from homology"/>
<dbReference type="GO" id="GO:0006400">
    <property type="term" value="P:tRNA modification"/>
    <property type="evidence" value="ECO:0007669"/>
    <property type="project" value="UniProtKB-UniRule"/>
</dbReference>
<dbReference type="InterPro" id="IPR012795">
    <property type="entry name" value="tRNA_Ile_lys_synt_N"/>
</dbReference>
<protein>
    <recommendedName>
        <fullName evidence="8">tRNA(Ile)-lysidine synthase</fullName>
        <ecNumber evidence="8">6.3.4.19</ecNumber>
    </recommendedName>
    <alternativeName>
        <fullName evidence="8">tRNA(Ile)-2-lysyl-cytidine synthase</fullName>
    </alternativeName>
    <alternativeName>
        <fullName evidence="8">tRNA(Ile)-lysidine synthetase</fullName>
    </alternativeName>
</protein>
<comment type="similarity">
    <text evidence="8">Belongs to the tRNA(Ile)-lysidine synthase family.</text>
</comment>
<dbReference type="SUPFAM" id="SSF82829">
    <property type="entry name" value="MesJ substrate recognition domain-like"/>
    <property type="match status" value="1"/>
</dbReference>
<evidence type="ECO:0000256" key="6">
    <source>
        <dbReference type="ARBA" id="ARBA00022840"/>
    </source>
</evidence>
<keyword evidence="2 8" id="KW-0963">Cytoplasm</keyword>
<evidence type="ECO:0000256" key="7">
    <source>
        <dbReference type="ARBA" id="ARBA00048539"/>
    </source>
</evidence>
<evidence type="ECO:0000313" key="10">
    <source>
        <dbReference type="EMBL" id="MBB6447457.1"/>
    </source>
</evidence>
<dbReference type="PANTHER" id="PTHR43033">
    <property type="entry name" value="TRNA(ILE)-LYSIDINE SYNTHASE-RELATED"/>
    <property type="match status" value="1"/>
</dbReference>
<dbReference type="EC" id="6.3.4.19" evidence="8"/>
<dbReference type="GO" id="GO:0005524">
    <property type="term" value="F:ATP binding"/>
    <property type="evidence" value="ECO:0007669"/>
    <property type="project" value="UniProtKB-UniRule"/>
</dbReference>
<dbReference type="SMART" id="SM00977">
    <property type="entry name" value="TilS_C"/>
    <property type="match status" value="1"/>
</dbReference>
<comment type="subcellular location">
    <subcellularLocation>
        <location evidence="1 8">Cytoplasm</location>
    </subcellularLocation>
</comment>
<accession>A0A7X0HV37</accession>
<evidence type="ECO:0000256" key="3">
    <source>
        <dbReference type="ARBA" id="ARBA00022598"/>
    </source>
</evidence>
<dbReference type="Gene3D" id="3.30.465.60">
    <property type="match status" value="1"/>
</dbReference>
<dbReference type="GO" id="GO:0005737">
    <property type="term" value="C:cytoplasm"/>
    <property type="evidence" value="ECO:0007669"/>
    <property type="project" value="UniProtKB-SubCell"/>
</dbReference>
<dbReference type="HAMAP" id="MF_01161">
    <property type="entry name" value="tRNA_Ile_lys_synt"/>
    <property type="match status" value="1"/>
</dbReference>
<dbReference type="InterPro" id="IPR014729">
    <property type="entry name" value="Rossmann-like_a/b/a_fold"/>
</dbReference>
<dbReference type="InterPro" id="IPR015262">
    <property type="entry name" value="tRNA_Ile_lys_synt_subst-bd"/>
</dbReference>
<keyword evidence="6 8" id="KW-0067">ATP-binding</keyword>
<dbReference type="EMBL" id="JACHGK010000022">
    <property type="protein sequence ID" value="MBB6447457.1"/>
    <property type="molecule type" value="Genomic_DNA"/>
</dbReference>
<keyword evidence="3 8" id="KW-0436">Ligase</keyword>
<evidence type="ECO:0000256" key="2">
    <source>
        <dbReference type="ARBA" id="ARBA00022490"/>
    </source>
</evidence>
<dbReference type="Pfam" id="PF11734">
    <property type="entry name" value="TilS_C"/>
    <property type="match status" value="1"/>
</dbReference>
<feature type="binding site" evidence="8">
    <location>
        <begin position="36"/>
        <end position="41"/>
    </location>
    <ligand>
        <name>ATP</name>
        <dbReference type="ChEBI" id="CHEBI:30616"/>
    </ligand>
</feature>
<dbReference type="GO" id="GO:0032267">
    <property type="term" value="F:tRNA(Ile)-lysidine synthase activity"/>
    <property type="evidence" value="ECO:0007669"/>
    <property type="project" value="UniProtKB-EC"/>
</dbReference>
<evidence type="ECO:0000256" key="5">
    <source>
        <dbReference type="ARBA" id="ARBA00022741"/>
    </source>
</evidence>
<keyword evidence="4 8" id="KW-0819">tRNA processing</keyword>
<evidence type="ECO:0000256" key="4">
    <source>
        <dbReference type="ARBA" id="ARBA00022694"/>
    </source>
</evidence>
<gene>
    <name evidence="8" type="primary">tilS</name>
    <name evidence="10" type="ORF">HNR53_004138</name>
</gene>